<evidence type="ECO:0000256" key="5">
    <source>
        <dbReference type="SAM" id="MobiDB-lite"/>
    </source>
</evidence>
<dbReference type="SMART" id="SM00220">
    <property type="entry name" value="S_TKc"/>
    <property type="match status" value="1"/>
</dbReference>
<dbReference type="InterPro" id="IPR008271">
    <property type="entry name" value="Ser/Thr_kinase_AS"/>
</dbReference>
<evidence type="ECO:0000259" key="6">
    <source>
        <dbReference type="PROSITE" id="PS50011"/>
    </source>
</evidence>
<protein>
    <recommendedName>
        <fullName evidence="6">Protein kinase domain-containing protein</fullName>
    </recommendedName>
</protein>
<feature type="compositionally biased region" description="Basic and acidic residues" evidence="5">
    <location>
        <begin position="399"/>
        <end position="408"/>
    </location>
</feature>
<dbReference type="PROSITE" id="PS00107">
    <property type="entry name" value="PROTEIN_KINASE_ATP"/>
    <property type="match status" value="1"/>
</dbReference>
<evidence type="ECO:0000256" key="2">
    <source>
        <dbReference type="ARBA" id="ARBA00022840"/>
    </source>
</evidence>
<dbReference type="PROSITE" id="PS00108">
    <property type="entry name" value="PROTEIN_KINASE_ST"/>
    <property type="match status" value="1"/>
</dbReference>
<keyword evidence="4" id="KW-0723">Serine/threonine-protein kinase</keyword>
<keyword evidence="8" id="KW-1185">Reference proteome</keyword>
<dbReference type="Gene3D" id="1.10.510.10">
    <property type="entry name" value="Transferase(Phosphotransferase) domain 1"/>
    <property type="match status" value="1"/>
</dbReference>
<evidence type="ECO:0000313" key="7">
    <source>
        <dbReference type="EMBL" id="KAK4498700.1"/>
    </source>
</evidence>
<evidence type="ECO:0000313" key="8">
    <source>
        <dbReference type="Proteomes" id="UP001305779"/>
    </source>
</evidence>
<accession>A0ABR0EBN8</accession>
<organism evidence="7 8">
    <name type="scientific">Zasmidium cellare</name>
    <name type="common">Wine cellar mold</name>
    <name type="synonym">Racodium cellare</name>
    <dbReference type="NCBI Taxonomy" id="395010"/>
    <lineage>
        <taxon>Eukaryota</taxon>
        <taxon>Fungi</taxon>
        <taxon>Dikarya</taxon>
        <taxon>Ascomycota</taxon>
        <taxon>Pezizomycotina</taxon>
        <taxon>Dothideomycetes</taxon>
        <taxon>Dothideomycetidae</taxon>
        <taxon>Mycosphaerellales</taxon>
        <taxon>Mycosphaerellaceae</taxon>
        <taxon>Zasmidium</taxon>
    </lineage>
</organism>
<feature type="domain" description="Protein kinase" evidence="6">
    <location>
        <begin position="33"/>
        <end position="288"/>
    </location>
</feature>
<feature type="compositionally biased region" description="Polar residues" evidence="5">
    <location>
        <begin position="409"/>
        <end position="419"/>
    </location>
</feature>
<dbReference type="Pfam" id="PF00069">
    <property type="entry name" value="Pkinase"/>
    <property type="match status" value="1"/>
</dbReference>
<dbReference type="EMBL" id="JAXOVC010000007">
    <property type="protein sequence ID" value="KAK4498700.1"/>
    <property type="molecule type" value="Genomic_DNA"/>
</dbReference>
<reference evidence="7 8" key="1">
    <citation type="journal article" date="2023" name="G3 (Bethesda)">
        <title>A chromosome-level genome assembly of Zasmidium syzygii isolated from banana leaves.</title>
        <authorList>
            <person name="van Westerhoven A.C."/>
            <person name="Mehrabi R."/>
            <person name="Talebi R."/>
            <person name="Steentjes M.B.F."/>
            <person name="Corcolon B."/>
            <person name="Chong P.A."/>
            <person name="Kema G.H.J."/>
            <person name="Seidl M.F."/>
        </authorList>
    </citation>
    <scope>NUCLEOTIDE SEQUENCE [LARGE SCALE GENOMIC DNA]</scope>
    <source>
        <strain evidence="7 8">P124</strain>
    </source>
</reference>
<feature type="region of interest" description="Disordered" evidence="5">
    <location>
        <begin position="331"/>
        <end position="381"/>
    </location>
</feature>
<comment type="caution">
    <text evidence="7">The sequence shown here is derived from an EMBL/GenBank/DDBJ whole genome shotgun (WGS) entry which is preliminary data.</text>
</comment>
<dbReference type="PROSITE" id="PS50011">
    <property type="entry name" value="PROTEIN_KINASE_DOM"/>
    <property type="match status" value="1"/>
</dbReference>
<evidence type="ECO:0000256" key="3">
    <source>
        <dbReference type="PROSITE-ProRule" id="PRU10141"/>
    </source>
</evidence>
<dbReference type="CDD" id="cd05117">
    <property type="entry name" value="STKc_CAMK"/>
    <property type="match status" value="1"/>
</dbReference>
<dbReference type="InterPro" id="IPR017441">
    <property type="entry name" value="Protein_kinase_ATP_BS"/>
</dbReference>
<keyword evidence="4" id="KW-0418">Kinase</keyword>
<comment type="similarity">
    <text evidence="4">Belongs to the protein kinase superfamily.</text>
</comment>
<dbReference type="PANTHER" id="PTHR24347">
    <property type="entry name" value="SERINE/THREONINE-PROTEIN KINASE"/>
    <property type="match status" value="1"/>
</dbReference>
<gene>
    <name evidence="7" type="ORF">PRZ48_009210</name>
</gene>
<keyword evidence="2 3" id="KW-0067">ATP-binding</keyword>
<dbReference type="Gene3D" id="3.30.200.20">
    <property type="entry name" value="Phosphorylase Kinase, domain 1"/>
    <property type="match status" value="1"/>
</dbReference>
<evidence type="ECO:0000256" key="4">
    <source>
        <dbReference type="RuleBase" id="RU000304"/>
    </source>
</evidence>
<feature type="region of interest" description="Disordered" evidence="5">
    <location>
        <begin position="399"/>
        <end position="419"/>
    </location>
</feature>
<dbReference type="SUPFAM" id="SSF56112">
    <property type="entry name" value="Protein kinase-like (PK-like)"/>
    <property type="match status" value="1"/>
</dbReference>
<sequence>MPLKLKLTVRPPVQGMLNKLHGQPESYDRKSKYRMGRTLGAGTYGIVKEADGPAGKVAVKIILKKNVKGNDQMVYDELEMLQTLQHPHIVKFVDWFESRDKYYIITELAQGGELFDRICDKGKFTEKDASQTIRQVLEAVAYLHSKDVVHRDLKPENLLYMTRDPNSDLVLADFGIAKHLDSPEGVLKTMAGSFGYAAPEVMLKRGHSKPVDMWSLGVITYTLLCGYSPFRSESLNDLIDETRNGRVVFHERYWKDVSKEAKNFILSLLKPDPHDRATSEHALKDPWIAGKGATDHNLLPEIKAYMARCRLRRGVELVKLANRIEALKMQEDEEEDVPQEADVPADSKAAAAESGHGRHESNASLKPPENHEPHRKRSLSKLAKSAIFREVVLAKVREIKAEEEKQKTIQDATGKTNSR</sequence>
<feature type="compositionally biased region" description="Low complexity" evidence="5">
    <location>
        <begin position="340"/>
        <end position="354"/>
    </location>
</feature>
<dbReference type="InterPro" id="IPR000719">
    <property type="entry name" value="Prot_kinase_dom"/>
</dbReference>
<feature type="binding site" evidence="3">
    <location>
        <position position="64"/>
    </location>
    <ligand>
        <name>ATP</name>
        <dbReference type="ChEBI" id="CHEBI:30616"/>
    </ligand>
</feature>
<keyword evidence="1 3" id="KW-0547">Nucleotide-binding</keyword>
<evidence type="ECO:0000256" key="1">
    <source>
        <dbReference type="ARBA" id="ARBA00022741"/>
    </source>
</evidence>
<dbReference type="Proteomes" id="UP001305779">
    <property type="component" value="Unassembled WGS sequence"/>
</dbReference>
<dbReference type="InterPro" id="IPR011009">
    <property type="entry name" value="Kinase-like_dom_sf"/>
</dbReference>
<proteinExistence type="inferred from homology"/>
<name>A0ABR0EBN8_ZASCE</name>
<keyword evidence="4" id="KW-0808">Transferase</keyword>